<dbReference type="GO" id="GO:0004553">
    <property type="term" value="F:hydrolase activity, hydrolyzing O-glycosyl compounds"/>
    <property type="evidence" value="ECO:0007669"/>
    <property type="project" value="InterPro"/>
</dbReference>
<evidence type="ECO:0000256" key="1">
    <source>
        <dbReference type="ARBA" id="ARBA00007734"/>
    </source>
</evidence>
<keyword evidence="2" id="KW-0732">Signal</keyword>
<sequence>MKDTLKNFKRVYGRPLAALTLAAATALPALPAAAQVATPGNILEARDAYRKRDRAKLASLRATAVGENQALAPWVDYWDLNSRLNTVQVDEVEAFYQRWPGTYVEDRLRNDWLLELGRRRDWKALAADYPRFRMNDDRQVICYALLADHLAGKDVREAGRDAWFAQKEGDDGCTLLATTLFEAKQLGASDVWRRARAAVDANKPAVARTAVQLVAPSFVSDVSDVFDSPARYLAKKKPGGDRAQQELVTLALMRLAASDIDATVNLLNTTWQNSLRPDQAAWAWATVGKKAALALMPAAPTYFQQADLLATKTERDLVWADEVLAWKARAALRNDGGPRWQQVMQAVNAMDPKEQADPTWVYWKARALQALARDSSDPAAFNAQSQEMLASIAGQYHFYGSLAAEELGRPIAMPAVPTPLTSAEKEAAARVPGLTRAILLINAGLRSEGNREWNFTLRGMDDRTLRAAAELGCERALWDRCINTSDRTKAEIDMAQRFPTPFRRELTSKAKDASLDPAYVYGLIRQESRFIADARSGVGAAGLMQLMPATARWTAKKTGTPFTQDMITDRDMNLKLGMSYLKLVLDDLGGSQAMAAAAYNAGPGRPRRWREGPRLEPAIWVENVPFSETRDYVKKVLSNATFYSALLINPNATQAPSLKARLGRSIGPREAGQPAPDAELP</sequence>
<dbReference type="PANTHER" id="PTHR37423">
    <property type="entry name" value="SOLUBLE LYTIC MUREIN TRANSGLYCOSYLASE-RELATED"/>
    <property type="match status" value="1"/>
</dbReference>
<comment type="similarity">
    <text evidence="1">Belongs to the transglycosylase Slt family.</text>
</comment>
<dbReference type="STRING" id="946333.A4W93_03035"/>
<dbReference type="AlphaFoldDB" id="A0A1W6L402"/>
<dbReference type="EMBL" id="CP015118">
    <property type="protein sequence ID" value="ARN18973.1"/>
    <property type="molecule type" value="Genomic_DNA"/>
</dbReference>
<dbReference type="GO" id="GO:0008933">
    <property type="term" value="F:peptidoglycan lytic transglycosylase activity"/>
    <property type="evidence" value="ECO:0007669"/>
    <property type="project" value="InterPro"/>
</dbReference>
<dbReference type="RefSeq" id="WP_085749209.1">
    <property type="nucleotide sequence ID" value="NZ_BSPR01000001.1"/>
</dbReference>
<protein>
    <submittedName>
        <fullName evidence="3">Lytic transglycosylase</fullName>
    </submittedName>
</protein>
<dbReference type="GO" id="GO:0016020">
    <property type="term" value="C:membrane"/>
    <property type="evidence" value="ECO:0007669"/>
    <property type="project" value="InterPro"/>
</dbReference>
<evidence type="ECO:0000313" key="4">
    <source>
        <dbReference type="Proteomes" id="UP000193427"/>
    </source>
</evidence>
<dbReference type="OrthoDB" id="92254at2"/>
<evidence type="ECO:0000313" key="3">
    <source>
        <dbReference type="EMBL" id="ARN18973.1"/>
    </source>
</evidence>
<dbReference type="GO" id="GO:0000270">
    <property type="term" value="P:peptidoglycan metabolic process"/>
    <property type="evidence" value="ECO:0007669"/>
    <property type="project" value="InterPro"/>
</dbReference>
<accession>A0A1W6L402</accession>
<dbReference type="Proteomes" id="UP000193427">
    <property type="component" value="Chromosome"/>
</dbReference>
<dbReference type="InterPro" id="IPR000189">
    <property type="entry name" value="Transglyc_AS"/>
</dbReference>
<reference evidence="3 4" key="1">
    <citation type="submission" date="2016-04" db="EMBL/GenBank/DDBJ databases">
        <title>Complete genome sequence of natural rubber-degrading, novel Gram-negative bacterium, Rhizobacter gummiphilus strain NS21.</title>
        <authorList>
            <person name="Tabata M."/>
            <person name="Kasai D."/>
            <person name="Fukuda M."/>
        </authorList>
    </citation>
    <scope>NUCLEOTIDE SEQUENCE [LARGE SCALE GENOMIC DNA]</scope>
    <source>
        <strain evidence="3 4">NS21</strain>
    </source>
</reference>
<evidence type="ECO:0000256" key="2">
    <source>
        <dbReference type="ARBA" id="ARBA00022729"/>
    </source>
</evidence>
<dbReference type="SUPFAM" id="SSF53955">
    <property type="entry name" value="Lysozyme-like"/>
    <property type="match status" value="1"/>
</dbReference>
<dbReference type="PANTHER" id="PTHR37423:SF5">
    <property type="entry name" value="SOLUBLE LYTIC MUREIN TRANSGLYCOSYLASE"/>
    <property type="match status" value="1"/>
</dbReference>
<gene>
    <name evidence="3" type="ORF">A4W93_03035</name>
</gene>
<dbReference type="GO" id="GO:0042597">
    <property type="term" value="C:periplasmic space"/>
    <property type="evidence" value="ECO:0007669"/>
    <property type="project" value="InterPro"/>
</dbReference>
<name>A0A1W6L402_9BURK</name>
<dbReference type="Gene3D" id="1.25.20.10">
    <property type="entry name" value="Bacterial muramidases"/>
    <property type="match status" value="1"/>
</dbReference>
<dbReference type="KEGG" id="rgu:A4W93_03035"/>
<dbReference type="InterPro" id="IPR008258">
    <property type="entry name" value="Transglycosylase_SLT_dom_1"/>
</dbReference>
<organism evidence="3 4">
    <name type="scientific">Piscinibacter gummiphilus</name>
    <dbReference type="NCBI Taxonomy" id="946333"/>
    <lineage>
        <taxon>Bacteria</taxon>
        <taxon>Pseudomonadati</taxon>
        <taxon>Pseudomonadota</taxon>
        <taxon>Betaproteobacteria</taxon>
        <taxon>Burkholderiales</taxon>
        <taxon>Sphaerotilaceae</taxon>
        <taxon>Piscinibacter</taxon>
    </lineage>
</organism>
<dbReference type="InterPro" id="IPR023346">
    <property type="entry name" value="Lysozyme-like_dom_sf"/>
</dbReference>
<dbReference type="PROSITE" id="PS00922">
    <property type="entry name" value="TRANSGLYCOSYLASE"/>
    <property type="match status" value="1"/>
</dbReference>
<dbReference type="InterPro" id="IPR008939">
    <property type="entry name" value="Lytic_TGlycosylase_superhlx_U"/>
</dbReference>
<dbReference type="Gene3D" id="1.10.530.10">
    <property type="match status" value="1"/>
</dbReference>
<dbReference type="SUPFAM" id="SSF48435">
    <property type="entry name" value="Bacterial muramidases"/>
    <property type="match status" value="1"/>
</dbReference>
<keyword evidence="4" id="KW-1185">Reference proteome</keyword>
<dbReference type="Pfam" id="PF01464">
    <property type="entry name" value="SLT"/>
    <property type="match status" value="1"/>
</dbReference>
<proteinExistence type="inferred from homology"/>
<dbReference type="CDD" id="cd13401">
    <property type="entry name" value="Slt70-like"/>
    <property type="match status" value="1"/>
</dbReference>